<accession>A0A343JA00</accession>
<dbReference type="KEGG" id="cia:BEN51_02310"/>
<keyword evidence="3" id="KW-1185">Reference proteome</keyword>
<evidence type="ECO:0000259" key="1">
    <source>
        <dbReference type="Pfam" id="PF14399"/>
    </source>
</evidence>
<evidence type="ECO:0000313" key="3">
    <source>
        <dbReference type="Proteomes" id="UP000264883"/>
    </source>
</evidence>
<reference evidence="2 3" key="1">
    <citation type="submission" date="2016-08" db="EMBL/GenBank/DDBJ databases">
        <title>Complete Genome Sequence Of The Indigo Reducing Clostridium isatidis DSM15098.</title>
        <authorList>
            <person name="Little G.T."/>
            <person name="Minton N.P."/>
        </authorList>
    </citation>
    <scope>NUCLEOTIDE SEQUENCE [LARGE SCALE GENOMIC DNA]</scope>
    <source>
        <strain evidence="2 3">DSM 15098</strain>
    </source>
</reference>
<name>A0A343JA00_9CLOT</name>
<organism evidence="2 3">
    <name type="scientific">Clostridium isatidis</name>
    <dbReference type="NCBI Taxonomy" id="182773"/>
    <lineage>
        <taxon>Bacteria</taxon>
        <taxon>Bacillati</taxon>
        <taxon>Bacillota</taxon>
        <taxon>Clostridia</taxon>
        <taxon>Eubacteriales</taxon>
        <taxon>Clostridiaceae</taxon>
        <taxon>Clostridium</taxon>
    </lineage>
</organism>
<sequence length="370" mass="43522">MKLINTYKSIDRRVIYDCRVKSLMELMRHYGLNINEYEILLISRAILFSYDKISIPNIINKKIPYAAVSTNDIVENLFDELGINYKKVKIGASSEDWKTLKQLIDNDIPILFKIDSRFLNDNFDENKKQTLNLYYLSTLLLVGYDEEKEVVYIVLTNTNEIDRVTELSIDNFNKYRNTQCMPFKADYTCYYVEDDKEIRNIKRDKINELLKKGLFEISKLMLDDTVEYNVKIGAFDGTKLLRGITAMKELKKDLEDMLLKIDQIDKKTIKFIILFIRNNLMFGSHSAFRGEFASCLEHLSNLINDKYFFNISLEFKEIAKLWGKLFVGLTSIANEKNDFNDKLTIVIDTLDKIILKEEQQFKLINNYFNK</sequence>
<protein>
    <recommendedName>
        <fullName evidence="1">Butirosin biosynthesis protein H N-terminal domain-containing protein</fullName>
    </recommendedName>
</protein>
<dbReference type="AlphaFoldDB" id="A0A343JA00"/>
<dbReference type="Gene3D" id="3.90.70.10">
    <property type="entry name" value="Cysteine proteinases"/>
    <property type="match status" value="1"/>
</dbReference>
<dbReference type="Pfam" id="PF14399">
    <property type="entry name" value="BtrH_N"/>
    <property type="match status" value="1"/>
</dbReference>
<dbReference type="Proteomes" id="UP000264883">
    <property type="component" value="Chromosome"/>
</dbReference>
<dbReference type="InterPro" id="IPR026935">
    <property type="entry name" value="BtrH_N"/>
</dbReference>
<feature type="domain" description="Butirosin biosynthesis protein H N-terminal" evidence="1">
    <location>
        <begin position="18"/>
        <end position="154"/>
    </location>
</feature>
<proteinExistence type="predicted"/>
<evidence type="ECO:0000313" key="2">
    <source>
        <dbReference type="EMBL" id="ASW42358.1"/>
    </source>
</evidence>
<dbReference type="EMBL" id="CP016786">
    <property type="protein sequence ID" value="ASW42358.1"/>
    <property type="molecule type" value="Genomic_DNA"/>
</dbReference>
<gene>
    <name evidence="2" type="ORF">BEN51_02310</name>
</gene>